<feature type="transmembrane region" description="Helical" evidence="2">
    <location>
        <begin position="184"/>
        <end position="201"/>
    </location>
</feature>
<evidence type="ECO:0000256" key="1">
    <source>
        <dbReference type="SAM" id="MobiDB-lite"/>
    </source>
</evidence>
<keyword evidence="2" id="KW-0812">Transmembrane</keyword>
<feature type="domain" description="Rhodopsin" evidence="3">
    <location>
        <begin position="5"/>
        <end position="211"/>
    </location>
</feature>
<feature type="transmembrane region" description="Helical" evidence="2">
    <location>
        <begin position="38"/>
        <end position="59"/>
    </location>
</feature>
<gene>
    <name evidence="4" type="ORF">P154DRAFT_434126</name>
</gene>
<dbReference type="Proteomes" id="UP000799779">
    <property type="component" value="Unassembled WGS sequence"/>
</dbReference>
<evidence type="ECO:0000313" key="4">
    <source>
        <dbReference type="EMBL" id="KAF2000920.1"/>
    </source>
</evidence>
<sequence>LLCLTQSISTSAATSNGLGKPMGHLNDTQIQSAQKAQYAATILLITCLATTKMSIVFFVQGLSPIVSHRKWCHLLGGATIIWFFVALLTTVFQCAPPRTWDDLNGKRCVNLRAWWTFVAAGNIFTDLSIVTLQVYVLWGIQLQISRKILLLAIFSTRLTVVGAAITQLVLYITSLGSLDVTFRAWLPVVLNGTVQFLRITTSCIPHIKRFLDSLESGMIRVEDPTEEATEAATDDRELKTIGGSNPTGVRSYK</sequence>
<evidence type="ECO:0000259" key="3">
    <source>
        <dbReference type="Pfam" id="PF20684"/>
    </source>
</evidence>
<reference evidence="4" key="1">
    <citation type="journal article" date="2020" name="Stud. Mycol.">
        <title>101 Dothideomycetes genomes: a test case for predicting lifestyles and emergence of pathogens.</title>
        <authorList>
            <person name="Haridas S."/>
            <person name="Albert R."/>
            <person name="Binder M."/>
            <person name="Bloem J."/>
            <person name="Labutti K."/>
            <person name="Salamov A."/>
            <person name="Andreopoulos B."/>
            <person name="Baker S."/>
            <person name="Barry K."/>
            <person name="Bills G."/>
            <person name="Bluhm B."/>
            <person name="Cannon C."/>
            <person name="Castanera R."/>
            <person name="Culley D."/>
            <person name="Daum C."/>
            <person name="Ezra D."/>
            <person name="Gonzalez J."/>
            <person name="Henrissat B."/>
            <person name="Kuo A."/>
            <person name="Liang C."/>
            <person name="Lipzen A."/>
            <person name="Lutzoni F."/>
            <person name="Magnuson J."/>
            <person name="Mondo S."/>
            <person name="Nolan M."/>
            <person name="Ohm R."/>
            <person name="Pangilinan J."/>
            <person name="Park H.-J."/>
            <person name="Ramirez L."/>
            <person name="Alfaro M."/>
            <person name="Sun H."/>
            <person name="Tritt A."/>
            <person name="Yoshinaga Y."/>
            <person name="Zwiers L.-H."/>
            <person name="Turgeon B."/>
            <person name="Goodwin S."/>
            <person name="Spatafora J."/>
            <person name="Crous P."/>
            <person name="Grigoriev I."/>
        </authorList>
    </citation>
    <scope>NUCLEOTIDE SEQUENCE</scope>
    <source>
        <strain evidence="4">CBS 123094</strain>
    </source>
</reference>
<feature type="transmembrane region" description="Helical" evidence="2">
    <location>
        <begin position="71"/>
        <end position="93"/>
    </location>
</feature>
<evidence type="ECO:0000256" key="2">
    <source>
        <dbReference type="SAM" id="Phobius"/>
    </source>
</evidence>
<feature type="region of interest" description="Disordered" evidence="1">
    <location>
        <begin position="225"/>
        <end position="253"/>
    </location>
</feature>
<keyword evidence="5" id="KW-1185">Reference proteome</keyword>
<dbReference type="PANTHER" id="PTHR38794:SF3">
    <property type="entry name" value="INTEGRAL MEMBRANE PROTEIN"/>
    <property type="match status" value="1"/>
</dbReference>
<proteinExistence type="predicted"/>
<evidence type="ECO:0000313" key="5">
    <source>
        <dbReference type="Proteomes" id="UP000799779"/>
    </source>
</evidence>
<accession>A0A6A5WG93</accession>
<dbReference type="AlphaFoldDB" id="A0A6A5WG93"/>
<feature type="non-terminal residue" evidence="4">
    <location>
        <position position="1"/>
    </location>
</feature>
<dbReference type="PANTHER" id="PTHR38794">
    <property type="entry name" value="INTEGRAL MEMBRANE PROTEIN"/>
    <property type="match status" value="1"/>
</dbReference>
<keyword evidence="2" id="KW-0472">Membrane</keyword>
<feature type="transmembrane region" description="Helical" evidence="2">
    <location>
        <begin position="113"/>
        <end position="136"/>
    </location>
</feature>
<dbReference type="EMBL" id="ML977586">
    <property type="protein sequence ID" value="KAF2000920.1"/>
    <property type="molecule type" value="Genomic_DNA"/>
</dbReference>
<dbReference type="OrthoDB" id="3918601at2759"/>
<dbReference type="InterPro" id="IPR049326">
    <property type="entry name" value="Rhodopsin_dom_fungi"/>
</dbReference>
<organism evidence="4 5">
    <name type="scientific">Amniculicola lignicola CBS 123094</name>
    <dbReference type="NCBI Taxonomy" id="1392246"/>
    <lineage>
        <taxon>Eukaryota</taxon>
        <taxon>Fungi</taxon>
        <taxon>Dikarya</taxon>
        <taxon>Ascomycota</taxon>
        <taxon>Pezizomycotina</taxon>
        <taxon>Dothideomycetes</taxon>
        <taxon>Pleosporomycetidae</taxon>
        <taxon>Pleosporales</taxon>
        <taxon>Amniculicolaceae</taxon>
        <taxon>Amniculicola</taxon>
    </lineage>
</organism>
<name>A0A6A5WG93_9PLEO</name>
<dbReference type="Pfam" id="PF20684">
    <property type="entry name" value="Fung_rhodopsin"/>
    <property type="match status" value="1"/>
</dbReference>
<protein>
    <recommendedName>
        <fullName evidence="3">Rhodopsin domain-containing protein</fullName>
    </recommendedName>
</protein>
<feature type="compositionally biased region" description="Polar residues" evidence="1">
    <location>
        <begin position="242"/>
        <end position="253"/>
    </location>
</feature>
<feature type="transmembrane region" description="Helical" evidence="2">
    <location>
        <begin position="148"/>
        <end position="172"/>
    </location>
</feature>
<keyword evidence="2" id="KW-1133">Transmembrane helix</keyword>